<organism evidence="1 2">
    <name type="scientific">Penicillium argentinense</name>
    <dbReference type="NCBI Taxonomy" id="1131581"/>
    <lineage>
        <taxon>Eukaryota</taxon>
        <taxon>Fungi</taxon>
        <taxon>Dikarya</taxon>
        <taxon>Ascomycota</taxon>
        <taxon>Pezizomycotina</taxon>
        <taxon>Eurotiomycetes</taxon>
        <taxon>Eurotiomycetidae</taxon>
        <taxon>Eurotiales</taxon>
        <taxon>Aspergillaceae</taxon>
        <taxon>Penicillium</taxon>
    </lineage>
</organism>
<accession>A0A9W9F7L9</accession>
<dbReference type="GeneID" id="81358857"/>
<gene>
    <name evidence="1" type="ORF">N7532_007385</name>
</gene>
<reference evidence="1" key="1">
    <citation type="submission" date="2022-11" db="EMBL/GenBank/DDBJ databases">
        <authorList>
            <person name="Petersen C."/>
        </authorList>
    </citation>
    <scope>NUCLEOTIDE SEQUENCE</scope>
    <source>
        <strain evidence="1">IBT 30761</strain>
    </source>
</reference>
<protein>
    <submittedName>
        <fullName evidence="1">Uncharacterized protein</fullName>
    </submittedName>
</protein>
<comment type="caution">
    <text evidence="1">The sequence shown here is derived from an EMBL/GenBank/DDBJ whole genome shotgun (WGS) entry which is preliminary data.</text>
</comment>
<evidence type="ECO:0000313" key="2">
    <source>
        <dbReference type="Proteomes" id="UP001149074"/>
    </source>
</evidence>
<dbReference type="RefSeq" id="XP_056473244.1">
    <property type="nucleotide sequence ID" value="XM_056619878.1"/>
</dbReference>
<sequence>MAWPLYNDNTWMPQNQSQSEFFPTTHNNLSQNTIFATLFEDVPLLPVDQYWNYTNSSFVYL</sequence>
<name>A0A9W9F7L9_9EURO</name>
<dbReference type="AlphaFoldDB" id="A0A9W9F7L9"/>
<proteinExistence type="predicted"/>
<dbReference type="EMBL" id="JAPQKI010000006">
    <property type="protein sequence ID" value="KAJ5095094.1"/>
    <property type="molecule type" value="Genomic_DNA"/>
</dbReference>
<keyword evidence="2" id="KW-1185">Reference proteome</keyword>
<reference evidence="1" key="2">
    <citation type="journal article" date="2023" name="IMA Fungus">
        <title>Comparative genomic study of the Penicillium genus elucidates a diverse pangenome and 15 lateral gene transfer events.</title>
        <authorList>
            <person name="Petersen C."/>
            <person name="Sorensen T."/>
            <person name="Nielsen M.R."/>
            <person name="Sondergaard T.E."/>
            <person name="Sorensen J.L."/>
            <person name="Fitzpatrick D.A."/>
            <person name="Frisvad J.C."/>
            <person name="Nielsen K.L."/>
        </authorList>
    </citation>
    <scope>NUCLEOTIDE SEQUENCE</scope>
    <source>
        <strain evidence="1">IBT 30761</strain>
    </source>
</reference>
<dbReference type="Proteomes" id="UP001149074">
    <property type="component" value="Unassembled WGS sequence"/>
</dbReference>
<evidence type="ECO:0000313" key="1">
    <source>
        <dbReference type="EMBL" id="KAJ5095094.1"/>
    </source>
</evidence>